<dbReference type="InterPro" id="IPR036249">
    <property type="entry name" value="Thioredoxin-like_sf"/>
</dbReference>
<evidence type="ECO:0000313" key="3">
    <source>
        <dbReference type="Proteomes" id="UP000218023"/>
    </source>
</evidence>
<organism evidence="2 3">
    <name type="scientific">Paracoccus salipaludis</name>
    <dbReference type="NCBI Taxonomy" id="2032623"/>
    <lineage>
        <taxon>Bacteria</taxon>
        <taxon>Pseudomonadati</taxon>
        <taxon>Pseudomonadota</taxon>
        <taxon>Alphaproteobacteria</taxon>
        <taxon>Rhodobacterales</taxon>
        <taxon>Paracoccaceae</taxon>
        <taxon>Paracoccus</taxon>
    </lineage>
</organism>
<protein>
    <submittedName>
        <fullName evidence="2">SoxS protein</fullName>
    </submittedName>
</protein>
<reference evidence="2 3" key="1">
    <citation type="submission" date="2017-09" db="EMBL/GenBank/DDBJ databases">
        <title>Paracoccus alkalisoli sp. nov., isolated from saline alkaline soil.</title>
        <authorList>
            <person name="Dong X."/>
            <person name="Zhang G."/>
        </authorList>
    </citation>
    <scope>NUCLEOTIDE SEQUENCE [LARGE SCALE GENOMIC DNA]</scope>
    <source>
        <strain evidence="2 3">WN007</strain>
    </source>
</reference>
<dbReference type="RefSeq" id="WP_095638992.1">
    <property type="nucleotide sequence ID" value="NZ_NSJZ01000002.1"/>
</dbReference>
<dbReference type="SUPFAM" id="SSF52833">
    <property type="entry name" value="Thioredoxin-like"/>
    <property type="match status" value="1"/>
</dbReference>
<dbReference type="EMBL" id="NSJZ01000002">
    <property type="protein sequence ID" value="PAU98309.1"/>
    <property type="molecule type" value="Genomic_DNA"/>
</dbReference>
<gene>
    <name evidence="2" type="ORF">CK240_03765</name>
</gene>
<feature type="chain" id="PRO_5013353523" evidence="1">
    <location>
        <begin position="21"/>
        <end position="118"/>
    </location>
</feature>
<proteinExistence type="predicted"/>
<name>A0A2A2GN00_9RHOB</name>
<keyword evidence="3" id="KW-1185">Reference proteome</keyword>
<accession>A0A2A2GN00</accession>
<evidence type="ECO:0000256" key="1">
    <source>
        <dbReference type="SAM" id="SignalP"/>
    </source>
</evidence>
<dbReference type="Proteomes" id="UP000218023">
    <property type="component" value="Unassembled WGS sequence"/>
</dbReference>
<sequence length="118" mass="12549">MHRRAVLTTLALAAAFPAAAAAPAPRGWALLMVEAPRCPFCAAFRREVLPGYASHPLGRAAPLVSVPIDGPWPDGLALASAPQASPTFILLKDRMEVGRFQGYDDPETFWRALGGLLA</sequence>
<dbReference type="Gene3D" id="3.40.30.10">
    <property type="entry name" value="Glutaredoxin"/>
    <property type="match status" value="1"/>
</dbReference>
<dbReference type="OrthoDB" id="7362982at2"/>
<evidence type="ECO:0000313" key="2">
    <source>
        <dbReference type="EMBL" id="PAU98309.1"/>
    </source>
</evidence>
<comment type="caution">
    <text evidence="2">The sequence shown here is derived from an EMBL/GenBank/DDBJ whole genome shotgun (WGS) entry which is preliminary data.</text>
</comment>
<feature type="signal peptide" evidence="1">
    <location>
        <begin position="1"/>
        <end position="20"/>
    </location>
</feature>
<dbReference type="AlphaFoldDB" id="A0A2A2GN00"/>
<keyword evidence="1" id="KW-0732">Signal</keyword>